<protein>
    <submittedName>
        <fullName evidence="2">Uncharacterized protein</fullName>
    </submittedName>
</protein>
<organism evidence="2 3">
    <name type="scientific">Gonapodya prolifera (strain JEL478)</name>
    <name type="common">Monoblepharis prolifera</name>
    <dbReference type="NCBI Taxonomy" id="1344416"/>
    <lineage>
        <taxon>Eukaryota</taxon>
        <taxon>Fungi</taxon>
        <taxon>Fungi incertae sedis</taxon>
        <taxon>Chytridiomycota</taxon>
        <taxon>Chytridiomycota incertae sedis</taxon>
        <taxon>Monoblepharidomycetes</taxon>
        <taxon>Monoblepharidales</taxon>
        <taxon>Gonapodyaceae</taxon>
        <taxon>Gonapodya</taxon>
    </lineage>
</organism>
<feature type="compositionally biased region" description="Acidic residues" evidence="1">
    <location>
        <begin position="90"/>
        <end position="99"/>
    </location>
</feature>
<feature type="compositionally biased region" description="Basic and acidic residues" evidence="1">
    <location>
        <begin position="506"/>
        <end position="515"/>
    </location>
</feature>
<accession>A0A139AQ59</accession>
<reference evidence="2 3" key="1">
    <citation type="journal article" date="2015" name="Genome Biol. Evol.">
        <title>Phylogenomic analyses indicate that early fungi evolved digesting cell walls of algal ancestors of land plants.</title>
        <authorList>
            <person name="Chang Y."/>
            <person name="Wang S."/>
            <person name="Sekimoto S."/>
            <person name="Aerts A.L."/>
            <person name="Choi C."/>
            <person name="Clum A."/>
            <person name="LaButti K.M."/>
            <person name="Lindquist E.A."/>
            <person name="Yee Ngan C."/>
            <person name="Ohm R.A."/>
            <person name="Salamov A.A."/>
            <person name="Grigoriev I.V."/>
            <person name="Spatafora J.W."/>
            <person name="Berbee M.L."/>
        </authorList>
    </citation>
    <scope>NUCLEOTIDE SEQUENCE [LARGE SCALE GENOMIC DNA]</scope>
    <source>
        <strain evidence="2 3">JEL478</strain>
    </source>
</reference>
<evidence type="ECO:0000313" key="2">
    <source>
        <dbReference type="EMBL" id="KXS18880.1"/>
    </source>
</evidence>
<proteinExistence type="predicted"/>
<gene>
    <name evidence="2" type="ORF">M427DRAFT_152854</name>
</gene>
<feature type="compositionally biased region" description="Basic and acidic residues" evidence="1">
    <location>
        <begin position="215"/>
        <end position="225"/>
    </location>
</feature>
<feature type="compositionally biased region" description="Gly residues" evidence="1">
    <location>
        <begin position="201"/>
        <end position="213"/>
    </location>
</feature>
<feature type="compositionally biased region" description="Low complexity" evidence="1">
    <location>
        <begin position="58"/>
        <end position="70"/>
    </location>
</feature>
<dbReference type="OMA" id="HAEGEDY"/>
<feature type="compositionally biased region" description="Pro residues" evidence="1">
    <location>
        <begin position="291"/>
        <end position="314"/>
    </location>
</feature>
<feature type="compositionally biased region" description="Low complexity" evidence="1">
    <location>
        <begin position="122"/>
        <end position="134"/>
    </location>
</feature>
<feature type="compositionally biased region" description="Polar residues" evidence="1">
    <location>
        <begin position="1"/>
        <end position="10"/>
    </location>
</feature>
<sequence>MSANNATPTVEENGPKSPIAEDDPDVLWASIEATLGALGVSTEAPPSPVAVTAKTELPGAPTAAPAYAWADSTNADDDAAVDEGEHAEGEDYDGGDGEGIEGAANGHHDNGDTKPVTNGNQSANSSPNASPRANRGGRGGTRGRGRGSTPRGRGRGRGAPASAGGSGWDGEGQDNAAAKTTGGSGGWDGEDNAEGSSPSRGRGGSRGGRGGNRGNWHDDRADEKISTTAPTDRPRMSTSPFVQAATGGLLGRKVDPVVDSRQPILGQKDGKGAPQSPPKPSDEGRRVVVSPVPPRTSPSQSPVPPSSSPTPPSAPAEATSGPQSKPRHAPIQSHTARQPDAALEAKLAAARARNAEIMQRRLAQEADELAFRREVEKEKEKEQERKKEEEERKKRELEGLKEQINERQANIDRKLKQASAREWDSGKNVADWEVREEERKRAAKRDGPKETGKGSEGKLGGMRSDRIEDIVVISGGRSEGGEWERGRGRGRGRGGRGGRGGGAGRGEGKDGKDEPSGGDSGWEPKEAREKDKKDSAEKGEVAGWDSGY</sequence>
<feature type="compositionally biased region" description="Basic and acidic residues" evidence="1">
    <location>
        <begin position="522"/>
        <end position="540"/>
    </location>
</feature>
<feature type="compositionally biased region" description="Polar residues" evidence="1">
    <location>
        <begin position="226"/>
        <end position="241"/>
    </location>
</feature>
<feature type="region of interest" description="Disordered" evidence="1">
    <location>
        <begin position="39"/>
        <end position="347"/>
    </location>
</feature>
<dbReference type="EMBL" id="KQ965740">
    <property type="protein sequence ID" value="KXS18880.1"/>
    <property type="molecule type" value="Genomic_DNA"/>
</dbReference>
<keyword evidence="3" id="KW-1185">Reference proteome</keyword>
<dbReference type="AlphaFoldDB" id="A0A139AQ59"/>
<feature type="region of interest" description="Disordered" evidence="1">
    <location>
        <begin position="1"/>
        <end position="25"/>
    </location>
</feature>
<evidence type="ECO:0000256" key="1">
    <source>
        <dbReference type="SAM" id="MobiDB-lite"/>
    </source>
</evidence>
<feature type="region of interest" description="Disordered" evidence="1">
    <location>
        <begin position="373"/>
        <end position="548"/>
    </location>
</feature>
<dbReference type="Proteomes" id="UP000070544">
    <property type="component" value="Unassembled WGS sequence"/>
</dbReference>
<dbReference type="STRING" id="1344416.A0A139AQ59"/>
<evidence type="ECO:0000313" key="3">
    <source>
        <dbReference type="Proteomes" id="UP000070544"/>
    </source>
</evidence>
<name>A0A139AQ59_GONPJ</name>
<feature type="compositionally biased region" description="Basic and acidic residues" evidence="1">
    <location>
        <begin position="373"/>
        <end position="456"/>
    </location>
</feature>
<dbReference type="OrthoDB" id="10635560at2759"/>